<dbReference type="Proteomes" id="UP001221142">
    <property type="component" value="Unassembled WGS sequence"/>
</dbReference>
<evidence type="ECO:0000313" key="1">
    <source>
        <dbReference type="EMBL" id="KAJ7624461.1"/>
    </source>
</evidence>
<reference evidence="1" key="1">
    <citation type="submission" date="2023-03" db="EMBL/GenBank/DDBJ databases">
        <title>Massive genome expansion in bonnet fungi (Mycena s.s.) driven by repeated elements and novel gene families across ecological guilds.</title>
        <authorList>
            <consortium name="Lawrence Berkeley National Laboratory"/>
            <person name="Harder C.B."/>
            <person name="Miyauchi S."/>
            <person name="Viragh M."/>
            <person name="Kuo A."/>
            <person name="Thoen E."/>
            <person name="Andreopoulos B."/>
            <person name="Lu D."/>
            <person name="Skrede I."/>
            <person name="Drula E."/>
            <person name="Henrissat B."/>
            <person name="Morin E."/>
            <person name="Kohler A."/>
            <person name="Barry K."/>
            <person name="LaButti K."/>
            <person name="Morin E."/>
            <person name="Salamov A."/>
            <person name="Lipzen A."/>
            <person name="Mereny Z."/>
            <person name="Hegedus B."/>
            <person name="Baldrian P."/>
            <person name="Stursova M."/>
            <person name="Weitz H."/>
            <person name="Taylor A."/>
            <person name="Grigoriev I.V."/>
            <person name="Nagy L.G."/>
            <person name="Martin F."/>
            <person name="Kauserud H."/>
        </authorList>
    </citation>
    <scope>NUCLEOTIDE SEQUENCE</scope>
    <source>
        <strain evidence="1">9284</strain>
    </source>
</reference>
<keyword evidence="2" id="KW-1185">Reference proteome</keyword>
<accession>A0AAD7BLF4</accession>
<proteinExistence type="predicted"/>
<protein>
    <submittedName>
        <fullName evidence="1">Uncharacterized protein</fullName>
    </submittedName>
</protein>
<sequence>MLGNLASHLRATHASTQCRAVQRVRLGSDQSRRVTTSAEKQKHIVPRKRHICSTLILEQLLPSDYIDISDYHTPSVSWISSPDTVLLPRYRWGTGGAARFPANTRGFFYYGPRPGLPTIASSLRFRCTPSSNPASFQEGHDLLLPNGLPWQIITAQIANPGPTYLPVRTELLRSGLLTESSLAEWWKRFGPTKPSEQWHLPINSNILFSLNQIFPVNFQSHPRLQIFTTEMPRPYMHKMQLLFAWLQSSLRIRPFFGTAHAHFELSPTEPHLLHLRIAKITSPVGLTPEARAIGLAWEDEDGNVAGEPREGELFSVLRIKGVQRIEPWAMDLRKESMAAEALKMLVLGSKEGELQAR</sequence>
<comment type="caution">
    <text evidence="1">The sequence shown here is derived from an EMBL/GenBank/DDBJ whole genome shotgun (WGS) entry which is preliminary data.</text>
</comment>
<evidence type="ECO:0000313" key="2">
    <source>
        <dbReference type="Proteomes" id="UP001221142"/>
    </source>
</evidence>
<gene>
    <name evidence="1" type="ORF">FB45DRAFT_796416</name>
</gene>
<dbReference type="AlphaFoldDB" id="A0AAD7BLF4"/>
<organism evidence="1 2">
    <name type="scientific">Roridomyces roridus</name>
    <dbReference type="NCBI Taxonomy" id="1738132"/>
    <lineage>
        <taxon>Eukaryota</taxon>
        <taxon>Fungi</taxon>
        <taxon>Dikarya</taxon>
        <taxon>Basidiomycota</taxon>
        <taxon>Agaricomycotina</taxon>
        <taxon>Agaricomycetes</taxon>
        <taxon>Agaricomycetidae</taxon>
        <taxon>Agaricales</taxon>
        <taxon>Marasmiineae</taxon>
        <taxon>Mycenaceae</taxon>
        <taxon>Roridomyces</taxon>
    </lineage>
</organism>
<dbReference type="EMBL" id="JARKIF010000013">
    <property type="protein sequence ID" value="KAJ7624461.1"/>
    <property type="molecule type" value="Genomic_DNA"/>
</dbReference>
<name>A0AAD7BLF4_9AGAR</name>